<name>E4TWE8_SULKY</name>
<dbReference type="HOGENOM" id="CLU_2107732_0_0_7"/>
<dbReference type="Gene3D" id="3.10.20.30">
    <property type="match status" value="1"/>
</dbReference>
<dbReference type="Pfam" id="PF00111">
    <property type="entry name" value="Fer2"/>
    <property type="match status" value="1"/>
</dbReference>
<organism evidence="2 3">
    <name type="scientific">Sulfuricurvum kujiense (strain ATCC BAA-921 / DSM 16994 / JCM 11577 / YK-1)</name>
    <dbReference type="NCBI Taxonomy" id="709032"/>
    <lineage>
        <taxon>Bacteria</taxon>
        <taxon>Pseudomonadati</taxon>
        <taxon>Campylobacterota</taxon>
        <taxon>Epsilonproteobacteria</taxon>
        <taxon>Campylobacterales</taxon>
        <taxon>Sulfurimonadaceae</taxon>
        <taxon>Sulfuricurvum</taxon>
    </lineage>
</organism>
<gene>
    <name evidence="2" type="ordered locus">Sulku_1103</name>
</gene>
<dbReference type="CDD" id="cd00207">
    <property type="entry name" value="fer2"/>
    <property type="match status" value="1"/>
</dbReference>
<accession>E4TWE8</accession>
<dbReference type="InterPro" id="IPR012675">
    <property type="entry name" value="Beta-grasp_dom_sf"/>
</dbReference>
<proteinExistence type="predicted"/>
<dbReference type="RefSeq" id="WP_013459963.1">
    <property type="nucleotide sequence ID" value="NC_014762.1"/>
</dbReference>
<evidence type="ECO:0000313" key="2">
    <source>
        <dbReference type="EMBL" id="ADR33766.1"/>
    </source>
</evidence>
<dbReference type="InterPro" id="IPR006058">
    <property type="entry name" value="2Fe2S_fd_BS"/>
</dbReference>
<dbReference type="PROSITE" id="PS51085">
    <property type="entry name" value="2FE2S_FER_2"/>
    <property type="match status" value="1"/>
</dbReference>
<dbReference type="SUPFAM" id="SSF54292">
    <property type="entry name" value="2Fe-2S ferredoxin-like"/>
    <property type="match status" value="1"/>
</dbReference>
<reference evidence="2 3" key="1">
    <citation type="journal article" date="2012" name="Stand. Genomic Sci.">
        <title>Complete genome sequence of the sulfur compounds oxidizing chemolithoautotroph Sulfuricurvum kujiense type strain (YK-1(T)).</title>
        <authorList>
            <person name="Han C."/>
            <person name="Kotsyurbenko O."/>
            <person name="Chertkov O."/>
            <person name="Held B."/>
            <person name="Lapidus A."/>
            <person name="Nolan M."/>
            <person name="Lucas S."/>
            <person name="Hammon N."/>
            <person name="Deshpande S."/>
            <person name="Cheng J.F."/>
            <person name="Tapia R."/>
            <person name="Goodwin L.A."/>
            <person name="Pitluck S."/>
            <person name="Liolios K."/>
            <person name="Pagani I."/>
            <person name="Ivanova N."/>
            <person name="Mavromatis K."/>
            <person name="Mikhailova N."/>
            <person name="Pati A."/>
            <person name="Chen A."/>
            <person name="Palaniappan K."/>
            <person name="Land M."/>
            <person name="Hauser L."/>
            <person name="Chang Y.J."/>
            <person name="Jeffries C.D."/>
            <person name="Brambilla E.M."/>
            <person name="Rohde M."/>
            <person name="Spring S."/>
            <person name="Sikorski J."/>
            <person name="Goker M."/>
            <person name="Woyke T."/>
            <person name="Bristow J."/>
            <person name="Eisen J.A."/>
            <person name="Markowitz V."/>
            <person name="Hugenholtz P."/>
            <person name="Kyrpides N.C."/>
            <person name="Klenk H.P."/>
            <person name="Detter J.C."/>
        </authorList>
    </citation>
    <scope>NUCLEOTIDE SEQUENCE [LARGE SCALE GENOMIC DNA]</scope>
    <source>
        <strain evidence="3">ATCC BAA-921 / DSM 16994 / JCM 11577 / YK-1</strain>
    </source>
</reference>
<dbReference type="KEGG" id="sku:Sulku_1103"/>
<dbReference type="AlphaFoldDB" id="E4TWE8"/>
<dbReference type="eggNOG" id="COG0633">
    <property type="taxonomic scope" value="Bacteria"/>
</dbReference>
<evidence type="ECO:0000313" key="3">
    <source>
        <dbReference type="Proteomes" id="UP000008721"/>
    </source>
</evidence>
<dbReference type="EMBL" id="CP002355">
    <property type="protein sequence ID" value="ADR33766.1"/>
    <property type="molecule type" value="Genomic_DNA"/>
</dbReference>
<dbReference type="STRING" id="709032.Sulku_1103"/>
<evidence type="ECO:0000259" key="1">
    <source>
        <dbReference type="PROSITE" id="PS51085"/>
    </source>
</evidence>
<feature type="domain" description="2Fe-2S ferredoxin-type" evidence="1">
    <location>
        <begin position="2"/>
        <end position="115"/>
    </location>
</feature>
<protein>
    <submittedName>
        <fullName evidence="2">Ferredoxin</fullName>
    </submittedName>
</protein>
<dbReference type="PROSITE" id="PS00197">
    <property type="entry name" value="2FE2S_FER_1"/>
    <property type="match status" value="1"/>
</dbReference>
<sequence>MYQVIFSEEFPGHGRERGFRASPADVLLAIAKNHNVQIPFDCEDGECGSCVVEVEELGEKSAFHMTDKELDKLMALGVITQAEADELTEKDVMCKYRLACQCKIWNDIKVKPYKK</sequence>
<dbReference type="InterPro" id="IPR001041">
    <property type="entry name" value="2Fe-2S_ferredoxin-type"/>
</dbReference>
<dbReference type="InterPro" id="IPR036010">
    <property type="entry name" value="2Fe-2S_ferredoxin-like_sf"/>
</dbReference>
<dbReference type="Proteomes" id="UP000008721">
    <property type="component" value="Chromosome"/>
</dbReference>
<dbReference type="GO" id="GO:0051537">
    <property type="term" value="F:2 iron, 2 sulfur cluster binding"/>
    <property type="evidence" value="ECO:0007669"/>
    <property type="project" value="InterPro"/>
</dbReference>
<keyword evidence="3" id="KW-1185">Reference proteome</keyword>